<reference evidence="2 3" key="1">
    <citation type="submission" date="2019-10" db="EMBL/GenBank/DDBJ databases">
        <title>Assembly and Annotation for the nematode Trichostrongylus colubriformis.</title>
        <authorList>
            <person name="Martin J."/>
        </authorList>
    </citation>
    <scope>NUCLEOTIDE SEQUENCE [LARGE SCALE GENOMIC DNA]</scope>
    <source>
        <strain evidence="2">G859</strain>
        <tissue evidence="2">Whole worm</tissue>
    </source>
</reference>
<proteinExistence type="predicted"/>
<feature type="compositionally biased region" description="Basic residues" evidence="1">
    <location>
        <begin position="39"/>
        <end position="50"/>
    </location>
</feature>
<keyword evidence="3" id="KW-1185">Reference proteome</keyword>
<accession>A0AAN8J1M0</accession>
<feature type="non-terminal residue" evidence="2">
    <location>
        <position position="134"/>
    </location>
</feature>
<organism evidence="2 3">
    <name type="scientific">Trichostrongylus colubriformis</name>
    <name type="common">Black scour worm</name>
    <dbReference type="NCBI Taxonomy" id="6319"/>
    <lineage>
        <taxon>Eukaryota</taxon>
        <taxon>Metazoa</taxon>
        <taxon>Ecdysozoa</taxon>
        <taxon>Nematoda</taxon>
        <taxon>Chromadorea</taxon>
        <taxon>Rhabditida</taxon>
        <taxon>Rhabditina</taxon>
        <taxon>Rhabditomorpha</taxon>
        <taxon>Strongyloidea</taxon>
        <taxon>Trichostrongylidae</taxon>
        <taxon>Trichostrongylus</taxon>
    </lineage>
</organism>
<name>A0AAN8J1M0_TRICO</name>
<feature type="region of interest" description="Disordered" evidence="1">
    <location>
        <begin position="33"/>
        <end position="78"/>
    </location>
</feature>
<gene>
    <name evidence="2" type="ORF">GCK32_019615</name>
</gene>
<dbReference type="Proteomes" id="UP001331761">
    <property type="component" value="Unassembled WGS sequence"/>
</dbReference>
<evidence type="ECO:0000313" key="3">
    <source>
        <dbReference type="Proteomes" id="UP001331761"/>
    </source>
</evidence>
<comment type="caution">
    <text evidence="2">The sequence shown here is derived from an EMBL/GenBank/DDBJ whole genome shotgun (WGS) entry which is preliminary data.</text>
</comment>
<evidence type="ECO:0000313" key="2">
    <source>
        <dbReference type="EMBL" id="KAK5975649.1"/>
    </source>
</evidence>
<protein>
    <submittedName>
        <fullName evidence="2">Uncharacterized protein</fullName>
    </submittedName>
</protein>
<dbReference type="AlphaFoldDB" id="A0AAN8J1M0"/>
<dbReference type="EMBL" id="WIXE01012798">
    <property type="protein sequence ID" value="KAK5975649.1"/>
    <property type="molecule type" value="Genomic_DNA"/>
</dbReference>
<sequence length="134" mass="14982">MGLSPETSSADEKYGKPSDLMNYLISYEFSKHGTNGKLSRSKHSKVKSSHSKLSGKPSASSEPSLPKPQPKKVKAEKIDMRQFKARGPLQMKSEFKGNVKHDLDQENSASLENLEFDKDLNSLVWIGTQIEKLM</sequence>
<evidence type="ECO:0000256" key="1">
    <source>
        <dbReference type="SAM" id="MobiDB-lite"/>
    </source>
</evidence>